<dbReference type="Pfam" id="PF00415">
    <property type="entry name" value="RCC1"/>
    <property type="match status" value="1"/>
</dbReference>
<dbReference type="PANTHER" id="PTHR22870:SF408">
    <property type="entry name" value="OS09G0560450 PROTEIN"/>
    <property type="match status" value="1"/>
</dbReference>
<dbReference type="SUPFAM" id="SSF50985">
    <property type="entry name" value="RCC1/BLIP-II"/>
    <property type="match status" value="2"/>
</dbReference>
<dbReference type="RefSeq" id="WP_244725018.1">
    <property type="nucleotide sequence ID" value="NZ_JALIRP010000004.1"/>
</dbReference>
<comment type="caution">
    <text evidence="4">The sequence shown here is derived from an EMBL/GenBank/DDBJ whole genome shotgun (WGS) entry which is preliminary data.</text>
</comment>
<name>A0A9X2B274_9BACL</name>
<dbReference type="InterPro" id="IPR051210">
    <property type="entry name" value="Ub_ligase/GEF_domain"/>
</dbReference>
<reference evidence="4" key="1">
    <citation type="submission" date="2022-04" db="EMBL/GenBank/DDBJ databases">
        <title>Paenibacillus mangrovi sp. nov., a novel endophytic bacterium isolated from bark of Kandelia candel.</title>
        <authorList>
            <person name="Tuo L."/>
        </authorList>
    </citation>
    <scope>NUCLEOTIDE SEQUENCE</scope>
    <source>
        <strain evidence="4">KQZ6P-2</strain>
    </source>
</reference>
<dbReference type="AlphaFoldDB" id="A0A9X2B274"/>
<evidence type="ECO:0000256" key="2">
    <source>
        <dbReference type="SAM" id="SignalP"/>
    </source>
</evidence>
<gene>
    <name evidence="4" type="ORF">MUG84_10815</name>
</gene>
<dbReference type="EMBL" id="JALIRP010000004">
    <property type="protein sequence ID" value="MCJ8012224.1"/>
    <property type="molecule type" value="Genomic_DNA"/>
</dbReference>
<dbReference type="Gene3D" id="2.130.10.30">
    <property type="entry name" value="Regulator of chromosome condensation 1/beta-lactamase-inhibitor protein II"/>
    <property type="match status" value="2"/>
</dbReference>
<evidence type="ECO:0000313" key="4">
    <source>
        <dbReference type="EMBL" id="MCJ8012224.1"/>
    </source>
</evidence>
<dbReference type="InterPro" id="IPR000408">
    <property type="entry name" value="Reg_chr_condens"/>
</dbReference>
<sequence>MKRWTLCGKWLIIALLTVGSLWASGQEAMADSPAKVVSAAGGYDYGIAAWSDGSVTGWGYNKYGQVGDGTRIDQYVPKKISGLENVIQVTAARDASFAVTAEGEVWAWGAGYSDSVNGDPVLPYQKIELPSKLEGLSDVTSIGSNGIAGIAVHKNGTATLWYIFYDSDYKKHIKYVPLKGVTGARAVQIMGNTALILGQDDTLRSLSLYNDYYGRYRSEEELKAPEILKADISRIAISWRDAFLLRKDGTVLRWNADSQKFTVVDGLKGISNIQTVGYNRLYALKQDGTVWQWNYNYGGNAKPFQVKGLSGITAIWGTTGLTGLAINKKGEFLAWSDGYRTGLAEGSGSAHNDSDTMVTHVQQALSWTVNGKSVNFYATSGVVGNKLYVPYTSVFGAMGVKISHEVVKATDPKAVPQSQSIWTFTYGERSVSINQDKPNSEIFYMSNSTVFPLETICEGLGINLKWNKATGEVVIQS</sequence>
<keyword evidence="2" id="KW-0732">Signal</keyword>
<protein>
    <submittedName>
        <fullName evidence="4">Chromosome condensation regulator RCC1</fullName>
    </submittedName>
</protein>
<keyword evidence="5" id="KW-1185">Reference proteome</keyword>
<dbReference type="InterPro" id="IPR012854">
    <property type="entry name" value="Cu_amine_oxidase-like_N"/>
</dbReference>
<dbReference type="Pfam" id="PF07833">
    <property type="entry name" value="Cu_amine_oxidN1"/>
    <property type="match status" value="1"/>
</dbReference>
<evidence type="ECO:0000256" key="1">
    <source>
        <dbReference type="ARBA" id="ARBA00022737"/>
    </source>
</evidence>
<feature type="domain" description="Copper amine oxidase-like N-terminal" evidence="3">
    <location>
        <begin position="368"/>
        <end position="475"/>
    </location>
</feature>
<organism evidence="4 5">
    <name type="scientific">Paenibacillus mangrovi</name>
    <dbReference type="NCBI Taxonomy" id="2931978"/>
    <lineage>
        <taxon>Bacteria</taxon>
        <taxon>Bacillati</taxon>
        <taxon>Bacillota</taxon>
        <taxon>Bacilli</taxon>
        <taxon>Bacillales</taxon>
        <taxon>Paenibacillaceae</taxon>
        <taxon>Paenibacillus</taxon>
    </lineage>
</organism>
<dbReference type="InterPro" id="IPR009091">
    <property type="entry name" value="RCC1/BLIP-II"/>
</dbReference>
<accession>A0A9X2B274</accession>
<dbReference type="PANTHER" id="PTHR22870">
    <property type="entry name" value="REGULATOR OF CHROMOSOME CONDENSATION"/>
    <property type="match status" value="1"/>
</dbReference>
<feature type="chain" id="PRO_5040949183" evidence="2">
    <location>
        <begin position="24"/>
        <end position="477"/>
    </location>
</feature>
<evidence type="ECO:0000313" key="5">
    <source>
        <dbReference type="Proteomes" id="UP001139347"/>
    </source>
</evidence>
<evidence type="ECO:0000259" key="3">
    <source>
        <dbReference type="Pfam" id="PF07833"/>
    </source>
</evidence>
<keyword evidence="1" id="KW-0677">Repeat</keyword>
<proteinExistence type="predicted"/>
<dbReference type="PROSITE" id="PS50012">
    <property type="entry name" value="RCC1_3"/>
    <property type="match status" value="1"/>
</dbReference>
<feature type="signal peptide" evidence="2">
    <location>
        <begin position="1"/>
        <end position="23"/>
    </location>
</feature>
<dbReference type="Proteomes" id="UP001139347">
    <property type="component" value="Unassembled WGS sequence"/>
</dbReference>